<gene>
    <name evidence="2" type="primary">LOC106743807</name>
</gene>
<dbReference type="GeneID" id="106743807"/>
<sequence>MNDTFARPPYRHHHFLGVKIRFWNKIDGKRTACAQTNSRAFVYVSSSRSSILQSNIDVLRLDVLFSDESRFCLYSPDGRERVYHRIGERFTDCMKHGDLSQMPVVHTLIVHKHMGPTV</sequence>
<protein>
    <submittedName>
        <fullName evidence="2">Uncharacterized protein LOC106743807</fullName>
    </submittedName>
</protein>
<proteinExistence type="predicted"/>
<evidence type="ECO:0000313" key="2">
    <source>
        <dbReference type="RefSeq" id="XP_014473495.1"/>
    </source>
</evidence>
<name>A0A6P3X5B3_DINQU</name>
<dbReference type="RefSeq" id="XP_014473495.1">
    <property type="nucleotide sequence ID" value="XM_014618009.1"/>
</dbReference>
<keyword evidence="1" id="KW-1185">Reference proteome</keyword>
<reference evidence="2" key="1">
    <citation type="submission" date="2025-08" db="UniProtKB">
        <authorList>
            <consortium name="RefSeq"/>
        </authorList>
    </citation>
    <scope>IDENTIFICATION</scope>
</reference>
<dbReference type="AlphaFoldDB" id="A0A6P3X5B3"/>
<dbReference type="KEGG" id="dqu:106743807"/>
<evidence type="ECO:0000313" key="1">
    <source>
        <dbReference type="Proteomes" id="UP000515204"/>
    </source>
</evidence>
<dbReference type="OrthoDB" id="9996331at2759"/>
<dbReference type="Proteomes" id="UP000515204">
    <property type="component" value="Unplaced"/>
</dbReference>
<accession>A0A6P3X5B3</accession>
<organism evidence="1 2">
    <name type="scientific">Dinoponera quadriceps</name>
    <name type="common">South American ant</name>
    <dbReference type="NCBI Taxonomy" id="609295"/>
    <lineage>
        <taxon>Eukaryota</taxon>
        <taxon>Metazoa</taxon>
        <taxon>Ecdysozoa</taxon>
        <taxon>Arthropoda</taxon>
        <taxon>Hexapoda</taxon>
        <taxon>Insecta</taxon>
        <taxon>Pterygota</taxon>
        <taxon>Neoptera</taxon>
        <taxon>Endopterygota</taxon>
        <taxon>Hymenoptera</taxon>
        <taxon>Apocrita</taxon>
        <taxon>Aculeata</taxon>
        <taxon>Formicoidea</taxon>
        <taxon>Formicidae</taxon>
        <taxon>Ponerinae</taxon>
        <taxon>Ponerini</taxon>
        <taxon>Dinoponera</taxon>
    </lineage>
</organism>